<reference evidence="1 2" key="1">
    <citation type="submission" date="2019-08" db="EMBL/GenBank/DDBJ databases">
        <title>Whole genome of Aphis craccivora.</title>
        <authorList>
            <person name="Voronova N.V."/>
            <person name="Shulinski R.S."/>
            <person name="Bandarenka Y.V."/>
            <person name="Zhorov D.G."/>
            <person name="Warner D."/>
        </authorList>
    </citation>
    <scope>NUCLEOTIDE SEQUENCE [LARGE SCALE GENOMIC DNA]</scope>
    <source>
        <strain evidence="1">180601</strain>
        <tissue evidence="1">Whole Body</tissue>
    </source>
</reference>
<keyword evidence="2" id="KW-1185">Reference proteome</keyword>
<sequence length="167" mass="18876">MSHNVHGVLHLTEDSTFMDHQITVAHSFFIIICRHLRVCSVTHINLKSNEGANLNSTSTSEKEPHVHGLLLGSHNKGHLLNGNCKIKSNIDADSYFYTTTKKKKNEILSGYVNLIGLQFKEKENFYLQPIKPSLFEINKAKTKIMIMPCNDELLAVPLLHLLLNESI</sequence>
<dbReference type="Proteomes" id="UP000478052">
    <property type="component" value="Unassembled WGS sequence"/>
</dbReference>
<dbReference type="AlphaFoldDB" id="A0A6G0Y850"/>
<evidence type="ECO:0000313" key="1">
    <source>
        <dbReference type="EMBL" id="KAF0751041.1"/>
    </source>
</evidence>
<accession>A0A6G0Y850</accession>
<proteinExistence type="predicted"/>
<name>A0A6G0Y850_APHCR</name>
<organism evidence="1 2">
    <name type="scientific">Aphis craccivora</name>
    <name type="common">Cowpea aphid</name>
    <dbReference type="NCBI Taxonomy" id="307492"/>
    <lineage>
        <taxon>Eukaryota</taxon>
        <taxon>Metazoa</taxon>
        <taxon>Ecdysozoa</taxon>
        <taxon>Arthropoda</taxon>
        <taxon>Hexapoda</taxon>
        <taxon>Insecta</taxon>
        <taxon>Pterygota</taxon>
        <taxon>Neoptera</taxon>
        <taxon>Paraneoptera</taxon>
        <taxon>Hemiptera</taxon>
        <taxon>Sternorrhyncha</taxon>
        <taxon>Aphidomorpha</taxon>
        <taxon>Aphidoidea</taxon>
        <taxon>Aphididae</taxon>
        <taxon>Aphidini</taxon>
        <taxon>Aphis</taxon>
        <taxon>Aphis</taxon>
    </lineage>
</organism>
<comment type="caution">
    <text evidence="1">The sequence shown here is derived from an EMBL/GenBank/DDBJ whole genome shotgun (WGS) entry which is preliminary data.</text>
</comment>
<protein>
    <submittedName>
        <fullName evidence="1">Uncharacterized protein</fullName>
    </submittedName>
</protein>
<gene>
    <name evidence="1" type="ORF">FWK35_00012793</name>
</gene>
<evidence type="ECO:0000313" key="2">
    <source>
        <dbReference type="Proteomes" id="UP000478052"/>
    </source>
</evidence>
<dbReference type="EMBL" id="VUJU01005497">
    <property type="protein sequence ID" value="KAF0751041.1"/>
    <property type="molecule type" value="Genomic_DNA"/>
</dbReference>